<sequence>MKSILDVNNVKLNIFKALLYKALAVTKKSENLYQTPCFFCGIGYNFANKNPCLELNKAGVFLWGIGWYGSPMVLW</sequence>
<dbReference type="EMBL" id="CP014019">
    <property type="protein sequence ID" value="AVF45307.1"/>
    <property type="molecule type" value="Genomic_DNA"/>
</dbReference>
<reference evidence="2" key="1">
    <citation type="submission" date="2017-12" db="EMBL/GenBank/DDBJ databases">
        <title>FDA dAtabase for Regulatory Grade micrObial Sequences (FDA-ARGOS): Supporting development and validation of Infectious Disease Dx tests.</title>
        <authorList>
            <person name="Hoffmann M."/>
            <person name="Allard M."/>
            <person name="Evans P."/>
            <person name="Brown E."/>
            <person name="Tallon L."/>
            <person name="Sadzewicz L."/>
            <person name="Sengamalay N."/>
            <person name="Ott S."/>
            <person name="Godinez A."/>
            <person name="Nagaraj S."/>
            <person name="Vavikolanu K."/>
            <person name="Aluvathingal J."/>
            <person name="Nadendla S."/>
            <person name="Sichtig H."/>
        </authorList>
    </citation>
    <scope>NUCLEOTIDE SEQUENCE [LARGE SCALE GENOMIC DNA]</scope>
    <source>
        <strain evidence="2">FDAARGOS_129</strain>
    </source>
</reference>
<proteinExistence type="predicted"/>
<organism evidence="1 2">
    <name type="scientific">Acinetobacter nosocomialis</name>
    <dbReference type="NCBI Taxonomy" id="106654"/>
    <lineage>
        <taxon>Bacteria</taxon>
        <taxon>Pseudomonadati</taxon>
        <taxon>Pseudomonadota</taxon>
        <taxon>Gammaproteobacteria</taxon>
        <taxon>Moraxellales</taxon>
        <taxon>Moraxellaceae</taxon>
        <taxon>Acinetobacter</taxon>
        <taxon>Acinetobacter calcoaceticus/baumannii complex</taxon>
    </lineage>
</organism>
<gene>
    <name evidence="1" type="ORF">AL533_13420</name>
</gene>
<accession>A0A2L1VJK3</accession>
<evidence type="ECO:0000313" key="2">
    <source>
        <dbReference type="Proteomes" id="UP000237921"/>
    </source>
</evidence>
<evidence type="ECO:0000313" key="1">
    <source>
        <dbReference type="EMBL" id="AVF45307.1"/>
    </source>
</evidence>
<name>A0A2L1VJK3_ACINO</name>
<protein>
    <submittedName>
        <fullName evidence="1">Uncharacterized protein</fullName>
    </submittedName>
</protein>
<dbReference type="Proteomes" id="UP000237921">
    <property type="component" value="Chromosome"/>
</dbReference>
<dbReference type="AlphaFoldDB" id="A0A2L1VJK3"/>